<sequence>MKRLKDISAESREYQKEANKVVDIHFQNDEATKRLVMRSAKRVIAAHTAEYK</sequence>
<dbReference type="RefSeq" id="WP_237092201.1">
    <property type="nucleotide sequence ID" value="NZ_JAKKDL010000001.1"/>
</dbReference>
<gene>
    <name evidence="1" type="ORF">L4H06_01125</name>
</gene>
<name>A0AAW5ALM1_9NEIS</name>
<organism evidence="1 2">
    <name type="scientific">Neisseria lisongii</name>
    <dbReference type="NCBI Taxonomy" id="2912188"/>
    <lineage>
        <taxon>Bacteria</taxon>
        <taxon>Pseudomonadati</taxon>
        <taxon>Pseudomonadota</taxon>
        <taxon>Betaproteobacteria</taxon>
        <taxon>Neisseriales</taxon>
        <taxon>Neisseriaceae</taxon>
        <taxon>Neisseria</taxon>
    </lineage>
</organism>
<comment type="caution">
    <text evidence="1">The sequence shown here is derived from an EMBL/GenBank/DDBJ whole genome shotgun (WGS) entry which is preliminary data.</text>
</comment>
<dbReference type="Proteomes" id="UP001201397">
    <property type="component" value="Unassembled WGS sequence"/>
</dbReference>
<accession>A0AAW5ALM1</accession>
<proteinExistence type="predicted"/>
<evidence type="ECO:0000313" key="1">
    <source>
        <dbReference type="EMBL" id="MCF7528843.1"/>
    </source>
</evidence>
<reference evidence="1" key="1">
    <citation type="submission" date="2022-01" db="EMBL/GenBank/DDBJ databases">
        <title>Neisseria sp. ZJ104.</title>
        <authorList>
            <person name="Yang C."/>
        </authorList>
    </citation>
    <scope>NUCLEOTIDE SEQUENCE</scope>
    <source>
        <strain evidence="1">ZJ104</strain>
    </source>
</reference>
<protein>
    <submittedName>
        <fullName evidence="1">Uncharacterized protein</fullName>
    </submittedName>
</protein>
<evidence type="ECO:0000313" key="2">
    <source>
        <dbReference type="Proteomes" id="UP001201397"/>
    </source>
</evidence>
<dbReference type="AlphaFoldDB" id="A0AAW5ALM1"/>
<dbReference type="EMBL" id="JAKKDL010000001">
    <property type="protein sequence ID" value="MCF7528843.1"/>
    <property type="molecule type" value="Genomic_DNA"/>
</dbReference>